<evidence type="ECO:0000313" key="1">
    <source>
        <dbReference type="EMBL" id="SJK99038.1"/>
    </source>
</evidence>
<dbReference type="AlphaFoldDB" id="A0A284QRD4"/>
<protein>
    <submittedName>
        <fullName evidence="1">Uncharacterized protein</fullName>
    </submittedName>
</protein>
<gene>
    <name evidence="1" type="ORF">ARMOST_02322</name>
</gene>
<sequence length="169" mass="18907">MPENHGHLGITIAVKGGDSLYAQRSSFLTMPLVFTSGSRLAPKRTDGQELRPEDRHSTIPDARARREQLFIVPGWRVCMNCIYLRACATTFQPLLGAKVEVEVQTRGGNLYPRFRLIAVVLKLPLFPEMSNPGGEVVCERRLNILLVCLQLTQFRGRPVLSSFGSRQIS</sequence>
<proteinExistence type="predicted"/>
<evidence type="ECO:0000313" key="2">
    <source>
        <dbReference type="Proteomes" id="UP000219338"/>
    </source>
</evidence>
<keyword evidence="2" id="KW-1185">Reference proteome</keyword>
<reference evidence="2" key="1">
    <citation type="journal article" date="2017" name="Nat. Ecol. Evol.">
        <title>Genome expansion and lineage-specific genetic innovations in the forest pathogenic fungi Armillaria.</title>
        <authorList>
            <person name="Sipos G."/>
            <person name="Prasanna A.N."/>
            <person name="Walter M.C."/>
            <person name="O'Connor E."/>
            <person name="Balint B."/>
            <person name="Krizsan K."/>
            <person name="Kiss B."/>
            <person name="Hess J."/>
            <person name="Varga T."/>
            <person name="Slot J."/>
            <person name="Riley R."/>
            <person name="Boka B."/>
            <person name="Rigling D."/>
            <person name="Barry K."/>
            <person name="Lee J."/>
            <person name="Mihaltcheva S."/>
            <person name="LaButti K."/>
            <person name="Lipzen A."/>
            <person name="Waldron R."/>
            <person name="Moloney N.M."/>
            <person name="Sperisen C."/>
            <person name="Kredics L."/>
            <person name="Vagvoelgyi C."/>
            <person name="Patrignani A."/>
            <person name="Fitzpatrick D."/>
            <person name="Nagy I."/>
            <person name="Doyle S."/>
            <person name="Anderson J.B."/>
            <person name="Grigoriev I.V."/>
            <person name="Gueldener U."/>
            <person name="Muensterkoetter M."/>
            <person name="Nagy L.G."/>
        </authorList>
    </citation>
    <scope>NUCLEOTIDE SEQUENCE [LARGE SCALE GENOMIC DNA]</scope>
    <source>
        <strain evidence="2">C18/9</strain>
    </source>
</reference>
<name>A0A284QRD4_ARMOS</name>
<dbReference type="Proteomes" id="UP000219338">
    <property type="component" value="Unassembled WGS sequence"/>
</dbReference>
<accession>A0A284QRD4</accession>
<dbReference type="EMBL" id="FUEG01000001">
    <property type="protein sequence ID" value="SJK99038.1"/>
    <property type="molecule type" value="Genomic_DNA"/>
</dbReference>
<organism evidence="1 2">
    <name type="scientific">Armillaria ostoyae</name>
    <name type="common">Armillaria root rot fungus</name>
    <dbReference type="NCBI Taxonomy" id="47428"/>
    <lineage>
        <taxon>Eukaryota</taxon>
        <taxon>Fungi</taxon>
        <taxon>Dikarya</taxon>
        <taxon>Basidiomycota</taxon>
        <taxon>Agaricomycotina</taxon>
        <taxon>Agaricomycetes</taxon>
        <taxon>Agaricomycetidae</taxon>
        <taxon>Agaricales</taxon>
        <taxon>Marasmiineae</taxon>
        <taxon>Physalacriaceae</taxon>
        <taxon>Armillaria</taxon>
    </lineage>
</organism>